<dbReference type="PROSITE" id="PS50943">
    <property type="entry name" value="HTH_CROC1"/>
    <property type="match status" value="1"/>
</dbReference>
<dbReference type="InterPro" id="IPR001387">
    <property type="entry name" value="Cro/C1-type_HTH"/>
</dbReference>
<proteinExistence type="predicted"/>
<accession>A0A1N6CSK0</accession>
<evidence type="ECO:0000259" key="1">
    <source>
        <dbReference type="PROSITE" id="PS50943"/>
    </source>
</evidence>
<dbReference type="Gene3D" id="3.30.450.180">
    <property type="match status" value="1"/>
</dbReference>
<dbReference type="Gene3D" id="1.10.260.40">
    <property type="entry name" value="lambda repressor-like DNA-binding domains"/>
    <property type="match status" value="1"/>
</dbReference>
<dbReference type="RefSeq" id="WP_074204871.1">
    <property type="nucleotide sequence ID" value="NZ_FSQW01000001.1"/>
</dbReference>
<reference evidence="3" key="1">
    <citation type="submission" date="2016-11" db="EMBL/GenBank/DDBJ databases">
        <authorList>
            <person name="Varghese N."/>
            <person name="Submissions S."/>
        </authorList>
    </citation>
    <scope>NUCLEOTIDE SEQUENCE [LARGE SCALE GENOMIC DNA]</scope>
    <source>
        <strain evidence="3">DSM 22363</strain>
    </source>
</reference>
<dbReference type="GO" id="GO:0003677">
    <property type="term" value="F:DNA binding"/>
    <property type="evidence" value="ECO:0007669"/>
    <property type="project" value="InterPro"/>
</dbReference>
<gene>
    <name evidence="2" type="ORF">SAMN02745824_0870</name>
</gene>
<dbReference type="SMART" id="SM00530">
    <property type="entry name" value="HTH_XRE"/>
    <property type="match status" value="1"/>
</dbReference>
<organism evidence="2 3">
    <name type="scientific">Parasphingorhabdus marina DSM 22363</name>
    <dbReference type="NCBI Taxonomy" id="1123272"/>
    <lineage>
        <taxon>Bacteria</taxon>
        <taxon>Pseudomonadati</taxon>
        <taxon>Pseudomonadota</taxon>
        <taxon>Alphaproteobacteria</taxon>
        <taxon>Sphingomonadales</taxon>
        <taxon>Sphingomonadaceae</taxon>
        <taxon>Parasphingorhabdus</taxon>
    </lineage>
</organism>
<dbReference type="CDD" id="cd00093">
    <property type="entry name" value="HTH_XRE"/>
    <property type="match status" value="1"/>
</dbReference>
<dbReference type="PANTHER" id="PTHR35010:SF4">
    <property type="entry name" value="BLL5781 PROTEIN"/>
    <property type="match status" value="1"/>
</dbReference>
<dbReference type="Pfam" id="PF17765">
    <property type="entry name" value="MLTR_LBD"/>
    <property type="match status" value="1"/>
</dbReference>
<dbReference type="OrthoDB" id="9785973at2"/>
<evidence type="ECO:0000313" key="2">
    <source>
        <dbReference type="EMBL" id="SIN61374.1"/>
    </source>
</evidence>
<feature type="domain" description="HTH cro/C1-type" evidence="1">
    <location>
        <begin position="9"/>
        <end position="63"/>
    </location>
</feature>
<dbReference type="STRING" id="1123272.SAMN02745824_0870"/>
<evidence type="ECO:0000313" key="3">
    <source>
        <dbReference type="Proteomes" id="UP000185192"/>
    </source>
</evidence>
<dbReference type="Pfam" id="PF13560">
    <property type="entry name" value="HTH_31"/>
    <property type="match status" value="1"/>
</dbReference>
<protein>
    <submittedName>
        <fullName evidence="2">Helix-turn-helix domain-containing protein</fullName>
    </submittedName>
</protein>
<dbReference type="InterPro" id="IPR041413">
    <property type="entry name" value="MLTR_LBD"/>
</dbReference>
<dbReference type="AlphaFoldDB" id="A0A1N6CSK0"/>
<dbReference type="PANTHER" id="PTHR35010">
    <property type="entry name" value="BLL4672 PROTEIN-RELATED"/>
    <property type="match status" value="1"/>
</dbReference>
<dbReference type="SUPFAM" id="SSF47413">
    <property type="entry name" value="lambda repressor-like DNA-binding domains"/>
    <property type="match status" value="1"/>
</dbReference>
<name>A0A1N6CSK0_9SPHN</name>
<keyword evidence="3" id="KW-1185">Reference proteome</keyword>
<dbReference type="EMBL" id="FSQW01000001">
    <property type="protein sequence ID" value="SIN61374.1"/>
    <property type="molecule type" value="Genomic_DNA"/>
</dbReference>
<dbReference type="InterPro" id="IPR010982">
    <property type="entry name" value="Lambda_DNA-bd_dom_sf"/>
</dbReference>
<sequence length="254" mass="28177">MQTEFGAMLKQWRSIRRFSQLDLSLEADMSARHLSFLESGRANPSRAMVLRLSDALQLPKPAANQVLHAAGFAPVYPNLPQDAPELAPVNEAIATMLRHHDPFPGIAVDRHWNVVQSNQGAAMMLGLASPNGGANLMDILINSANLDLIENWDEVAVLSLSRLRTEILELGGDEKLSALAKRLSDLDRVKQIDVAAINFNQAVIPTIFRVGENRLSLFSTIAQFGSVQDTRAGETRIEMMFPMDDDTRRFFAQR</sequence>
<dbReference type="Proteomes" id="UP000185192">
    <property type="component" value="Unassembled WGS sequence"/>
</dbReference>